<keyword evidence="1" id="KW-0479">Metal-binding</keyword>
<dbReference type="AlphaFoldDB" id="A0A1B6M9U5"/>
<dbReference type="EMBL" id="GEBQ01007288">
    <property type="protein sequence ID" value="JAT32689.1"/>
    <property type="molecule type" value="Transcribed_RNA"/>
</dbReference>
<evidence type="ECO:0000256" key="1">
    <source>
        <dbReference type="ARBA" id="ARBA00022723"/>
    </source>
</evidence>
<dbReference type="Gene3D" id="3.30.40.10">
    <property type="entry name" value="Zinc/RING finger domain, C3HC4 (zinc finger)"/>
    <property type="match status" value="1"/>
</dbReference>
<dbReference type="InterPro" id="IPR011011">
    <property type="entry name" value="Znf_FYVE_PHD"/>
</dbReference>
<keyword evidence="2" id="KW-0863">Zinc-finger</keyword>
<accession>A0A1B6M9U5</accession>
<evidence type="ECO:0000256" key="2">
    <source>
        <dbReference type="ARBA" id="ARBA00022771"/>
    </source>
</evidence>
<organism evidence="6">
    <name type="scientific">Graphocephala atropunctata</name>
    <dbReference type="NCBI Taxonomy" id="36148"/>
    <lineage>
        <taxon>Eukaryota</taxon>
        <taxon>Metazoa</taxon>
        <taxon>Ecdysozoa</taxon>
        <taxon>Arthropoda</taxon>
        <taxon>Hexapoda</taxon>
        <taxon>Insecta</taxon>
        <taxon>Pterygota</taxon>
        <taxon>Neoptera</taxon>
        <taxon>Paraneoptera</taxon>
        <taxon>Hemiptera</taxon>
        <taxon>Auchenorrhyncha</taxon>
        <taxon>Membracoidea</taxon>
        <taxon>Cicadellidae</taxon>
        <taxon>Cicadellinae</taxon>
        <taxon>Cicadellini</taxon>
        <taxon>Graphocephala</taxon>
    </lineage>
</organism>
<name>A0A1B6M9U5_9HEMI</name>
<dbReference type="GO" id="GO:0008270">
    <property type="term" value="F:zinc ion binding"/>
    <property type="evidence" value="ECO:0007669"/>
    <property type="project" value="UniProtKB-KW"/>
</dbReference>
<dbReference type="PROSITE" id="PS01359">
    <property type="entry name" value="ZF_PHD_1"/>
    <property type="match status" value="1"/>
</dbReference>
<dbReference type="InterPro" id="IPR019786">
    <property type="entry name" value="Zinc_finger_PHD-type_CS"/>
</dbReference>
<reference evidence="6" key="1">
    <citation type="submission" date="2015-11" db="EMBL/GenBank/DDBJ databases">
        <title>De novo transcriptome assembly of four potential Pierce s Disease insect vectors from Arizona vineyards.</title>
        <authorList>
            <person name="Tassone E.E."/>
        </authorList>
    </citation>
    <scope>NUCLEOTIDE SEQUENCE</scope>
</reference>
<evidence type="ECO:0000256" key="4">
    <source>
        <dbReference type="SAM" id="Coils"/>
    </source>
</evidence>
<gene>
    <name evidence="6" type="ORF">g.47950</name>
</gene>
<evidence type="ECO:0000256" key="5">
    <source>
        <dbReference type="SAM" id="MobiDB-lite"/>
    </source>
</evidence>
<dbReference type="SUPFAM" id="SSF57903">
    <property type="entry name" value="FYVE/PHD zinc finger"/>
    <property type="match status" value="1"/>
</dbReference>
<dbReference type="InterPro" id="IPR013083">
    <property type="entry name" value="Znf_RING/FYVE/PHD"/>
</dbReference>
<proteinExistence type="predicted"/>
<evidence type="ECO:0000256" key="3">
    <source>
        <dbReference type="ARBA" id="ARBA00022833"/>
    </source>
</evidence>
<feature type="compositionally biased region" description="Polar residues" evidence="5">
    <location>
        <begin position="294"/>
        <end position="334"/>
    </location>
</feature>
<protein>
    <recommendedName>
        <fullName evidence="7">Zinc finger PHD-type domain-containing protein</fullName>
    </recommendedName>
</protein>
<evidence type="ECO:0008006" key="7">
    <source>
        <dbReference type="Google" id="ProtNLM"/>
    </source>
</evidence>
<sequence>MSKNPCGICKISVKYQAICCTGPCKLWHHSKCLNWSDKKFKTLTKLEIGSWLCDICKNSSEHGAEDIYELESKINNLSQNDSLDHETSLALAAEVGNALLNENNKLKQRLCEEKAKRTEYQLELEDKLLAAEEIVTTLKEKNNVLQSEIEFISNNLQSELNLKKELIEQAEEEKSFLTQQVNELQVSNSTTRQKCKQLEEQLQASLHTNETLRTQNNNLTSILNTSKEELKLKNNLIQTTKADYEELAEKLTEQAQNVKSYLKNFLENSKPHLTERANSDKQQKPTDKQTQTQNLPYSQNTLTPNLSPTTGNWQTSLNHLTSPTHSLTSRNNQNHNRNQYSASLLVAKTAAKHDTQQKHMPIFARKSMQDFKLSKSPPLNAKLRSKEENYEDFFLKHIDFYKDLMRKENTLTRADSQVIVNTPSTLPHQLPTQQNHSSPETQNQILQEPNTHQANHFLLHSNKITSKIKTK</sequence>
<feature type="coiled-coil region" evidence="4">
    <location>
        <begin position="128"/>
        <end position="268"/>
    </location>
</feature>
<evidence type="ECO:0000313" key="6">
    <source>
        <dbReference type="EMBL" id="JAT32689.1"/>
    </source>
</evidence>
<feature type="region of interest" description="Disordered" evidence="5">
    <location>
        <begin position="274"/>
        <end position="334"/>
    </location>
</feature>
<feature type="compositionally biased region" description="Basic and acidic residues" evidence="5">
    <location>
        <begin position="274"/>
        <end position="287"/>
    </location>
</feature>
<keyword evidence="3" id="KW-0862">Zinc</keyword>
<keyword evidence="4" id="KW-0175">Coiled coil</keyword>